<organism evidence="7">
    <name type="scientific">Sesamum radiatum</name>
    <name type="common">Black benniseed</name>
    <dbReference type="NCBI Taxonomy" id="300843"/>
    <lineage>
        <taxon>Eukaryota</taxon>
        <taxon>Viridiplantae</taxon>
        <taxon>Streptophyta</taxon>
        <taxon>Embryophyta</taxon>
        <taxon>Tracheophyta</taxon>
        <taxon>Spermatophyta</taxon>
        <taxon>Magnoliopsida</taxon>
        <taxon>eudicotyledons</taxon>
        <taxon>Gunneridae</taxon>
        <taxon>Pentapetalae</taxon>
        <taxon>asterids</taxon>
        <taxon>lamiids</taxon>
        <taxon>Lamiales</taxon>
        <taxon>Pedaliaceae</taxon>
        <taxon>Sesamum</taxon>
    </lineage>
</organism>
<dbReference type="PANTHER" id="PTHR31376">
    <property type="entry name" value="OS09G0467300 PROTEIN-RELATED"/>
    <property type="match status" value="1"/>
</dbReference>
<evidence type="ECO:0000256" key="2">
    <source>
        <dbReference type="ARBA" id="ARBA00022448"/>
    </source>
</evidence>
<comment type="caution">
    <text evidence="6">Lacks conserved residue(s) required for the propagation of feature annotation.</text>
</comment>
<evidence type="ECO:0000313" key="7">
    <source>
        <dbReference type="EMBL" id="KAL0321345.1"/>
    </source>
</evidence>
<dbReference type="InterPro" id="IPR030182">
    <property type="entry name" value="PUP_plant"/>
</dbReference>
<feature type="transmembrane region" description="Helical" evidence="6">
    <location>
        <begin position="229"/>
        <end position="247"/>
    </location>
</feature>
<keyword evidence="3 6" id="KW-0812">Transmembrane</keyword>
<feature type="transmembrane region" description="Helical" evidence="6">
    <location>
        <begin position="314"/>
        <end position="332"/>
    </location>
</feature>
<evidence type="ECO:0000256" key="3">
    <source>
        <dbReference type="ARBA" id="ARBA00022692"/>
    </source>
</evidence>
<proteinExistence type="inferred from homology"/>
<keyword evidence="2 6" id="KW-0813">Transport</keyword>
<feature type="transmembrane region" description="Helical" evidence="6">
    <location>
        <begin position="191"/>
        <end position="217"/>
    </location>
</feature>
<dbReference type="GO" id="GO:0015211">
    <property type="term" value="F:purine nucleoside transmembrane transporter activity"/>
    <property type="evidence" value="ECO:0007669"/>
    <property type="project" value="UniProtKB-UniRule"/>
</dbReference>
<comment type="subcellular location">
    <subcellularLocation>
        <location evidence="6">Membrane</location>
        <topology evidence="6">Multi-pass membrane protein</topology>
    </subcellularLocation>
</comment>
<accession>A0AAW2LQE5</accession>
<feature type="transmembrane region" description="Helical" evidence="6">
    <location>
        <begin position="259"/>
        <end position="276"/>
    </location>
</feature>
<reference evidence="7" key="2">
    <citation type="journal article" date="2024" name="Plant">
        <title>Genomic evolution and insights into agronomic trait innovations of Sesamum species.</title>
        <authorList>
            <person name="Miao H."/>
            <person name="Wang L."/>
            <person name="Qu L."/>
            <person name="Liu H."/>
            <person name="Sun Y."/>
            <person name="Le M."/>
            <person name="Wang Q."/>
            <person name="Wei S."/>
            <person name="Zheng Y."/>
            <person name="Lin W."/>
            <person name="Duan Y."/>
            <person name="Cao H."/>
            <person name="Xiong S."/>
            <person name="Wang X."/>
            <person name="Wei L."/>
            <person name="Li C."/>
            <person name="Ma Q."/>
            <person name="Ju M."/>
            <person name="Zhao R."/>
            <person name="Li G."/>
            <person name="Mu C."/>
            <person name="Tian Q."/>
            <person name="Mei H."/>
            <person name="Zhang T."/>
            <person name="Gao T."/>
            <person name="Zhang H."/>
        </authorList>
    </citation>
    <scope>NUCLEOTIDE SEQUENCE</scope>
    <source>
        <strain evidence="7">G02</strain>
    </source>
</reference>
<dbReference type="AlphaFoldDB" id="A0AAW2LQE5"/>
<dbReference type="Pfam" id="PF16913">
    <property type="entry name" value="PUNUT"/>
    <property type="match status" value="2"/>
</dbReference>
<sequence>MEYTWRFWDLNVLVADVVGEANMSNNFVENRHVPFLDFSHRTSTFIFTGKFNMKNRNGEVLVAFAYAFDVVTMEEIEEPDFRSIVEEAEEGSMSSNTANTIPEYTIPQPKNKTRWAWMFTCTLFVLLGQSSATLLGRLYYNEGGNAVLLAALLETIGFPILIPFALYFSIQDLSRDDAAVNDQPSNLIRAAVYIFLGLFQAATVLLTISSALLIFHSDSEQPAGRSNRGHFAVGFSCSLVASALYSFNAINDTASLSKVLAMICSGGKLGAIGLIFEVSSLFTNVISTVGLPIVPILAAIFFHEKMDGIKVSSWLFGALLLMFISIISITAAKSRNAGENLKVVEEPSVATNFIS</sequence>
<comment type="caution">
    <text evidence="7">The sequence shown here is derived from an EMBL/GenBank/DDBJ whole genome shotgun (WGS) entry which is preliminary data.</text>
</comment>
<evidence type="ECO:0000256" key="5">
    <source>
        <dbReference type="ARBA" id="ARBA00023136"/>
    </source>
</evidence>
<feature type="transmembrane region" description="Helical" evidence="6">
    <location>
        <begin position="282"/>
        <end position="302"/>
    </location>
</feature>
<feature type="transmembrane region" description="Helical" evidence="6">
    <location>
        <begin position="146"/>
        <end position="170"/>
    </location>
</feature>
<dbReference type="EMBL" id="JACGWJ010000024">
    <property type="protein sequence ID" value="KAL0321345.1"/>
    <property type="molecule type" value="Genomic_DNA"/>
</dbReference>
<keyword evidence="4 6" id="KW-1133">Transmembrane helix</keyword>
<reference evidence="7" key="1">
    <citation type="submission" date="2020-06" db="EMBL/GenBank/DDBJ databases">
        <authorList>
            <person name="Li T."/>
            <person name="Hu X."/>
            <person name="Zhang T."/>
            <person name="Song X."/>
            <person name="Zhang H."/>
            <person name="Dai N."/>
            <person name="Sheng W."/>
            <person name="Hou X."/>
            <person name="Wei L."/>
        </authorList>
    </citation>
    <scope>NUCLEOTIDE SEQUENCE</scope>
    <source>
        <strain evidence="7">G02</strain>
        <tissue evidence="7">Leaf</tissue>
    </source>
</reference>
<keyword evidence="5 6" id="KW-0472">Membrane</keyword>
<evidence type="ECO:0000256" key="6">
    <source>
        <dbReference type="RuleBase" id="RU368015"/>
    </source>
</evidence>
<name>A0AAW2LQE5_SESRA</name>
<dbReference type="GO" id="GO:0016020">
    <property type="term" value="C:membrane"/>
    <property type="evidence" value="ECO:0007669"/>
    <property type="project" value="UniProtKB-SubCell"/>
</dbReference>
<feature type="transmembrane region" description="Helical" evidence="6">
    <location>
        <begin position="115"/>
        <end position="140"/>
    </location>
</feature>
<evidence type="ECO:0000256" key="1">
    <source>
        <dbReference type="ARBA" id="ARBA00006213"/>
    </source>
</evidence>
<dbReference type="GO" id="GO:0005345">
    <property type="term" value="F:purine nucleobase transmembrane transporter activity"/>
    <property type="evidence" value="ECO:0007669"/>
    <property type="project" value="UniProtKB-UniRule"/>
</dbReference>
<gene>
    <name evidence="7" type="ORF">Sradi_5396000</name>
</gene>
<protein>
    <recommendedName>
        <fullName evidence="6">Probable purine permease</fullName>
    </recommendedName>
</protein>
<evidence type="ECO:0000256" key="4">
    <source>
        <dbReference type="ARBA" id="ARBA00022989"/>
    </source>
</evidence>
<dbReference type="PANTHER" id="PTHR31376:SF17">
    <property type="entry name" value="PURINE PERMEASE 21-RELATED"/>
    <property type="match status" value="1"/>
</dbReference>
<comment type="similarity">
    <text evidence="1 6">Belongs to the purine permeases (TC 2.A.7.14) family.</text>
</comment>